<dbReference type="AlphaFoldDB" id="S3CUZ2"/>
<keyword evidence="3" id="KW-1185">Reference proteome</keyword>
<protein>
    <submittedName>
        <fullName evidence="2">Uncharacterized protein</fullName>
    </submittedName>
</protein>
<sequence>MAIKVISLAFEAGSMIENCPLTRRLDYALTRVITDVLPSTVRYIEQYLPSIIVPGHDEDWPIFLRYPFYGMIVVPVIVGLMFVVMFGLRVLSDAVERRNEAEARRMEAEAERCKVSIAGC</sequence>
<reference evidence="2 3" key="1">
    <citation type="journal article" date="2013" name="BMC Genomics">
        <title>The genome and transcriptome of the pine saprophyte Ophiostoma piceae, and a comparison with the bark beetle-associated pine pathogen Grosmannia clavigera.</title>
        <authorList>
            <person name="Haridas S."/>
            <person name="Wang Y."/>
            <person name="Lim L."/>
            <person name="Massoumi Alamouti S."/>
            <person name="Jackman S."/>
            <person name="Docking R."/>
            <person name="Robertson G."/>
            <person name="Birol I."/>
            <person name="Bohlmann J."/>
            <person name="Breuil C."/>
        </authorList>
    </citation>
    <scope>NUCLEOTIDE SEQUENCE [LARGE SCALE GENOMIC DNA]</scope>
    <source>
        <strain evidence="2 3">UAMH 11346</strain>
    </source>
</reference>
<dbReference type="Proteomes" id="UP000016923">
    <property type="component" value="Unassembled WGS sequence"/>
</dbReference>
<dbReference type="VEuPathDB" id="FungiDB:F503_05638"/>
<keyword evidence="1" id="KW-1133">Transmembrane helix</keyword>
<proteinExistence type="predicted"/>
<accession>S3CUZ2</accession>
<dbReference type="EMBL" id="KE148146">
    <property type="protein sequence ID" value="EPE10543.1"/>
    <property type="molecule type" value="Genomic_DNA"/>
</dbReference>
<organism evidence="2 3">
    <name type="scientific">Ophiostoma piceae (strain UAMH 11346)</name>
    <name type="common">Sap stain fungus</name>
    <dbReference type="NCBI Taxonomy" id="1262450"/>
    <lineage>
        <taxon>Eukaryota</taxon>
        <taxon>Fungi</taxon>
        <taxon>Dikarya</taxon>
        <taxon>Ascomycota</taxon>
        <taxon>Pezizomycotina</taxon>
        <taxon>Sordariomycetes</taxon>
        <taxon>Sordariomycetidae</taxon>
        <taxon>Ophiostomatales</taxon>
        <taxon>Ophiostomataceae</taxon>
        <taxon>Ophiostoma</taxon>
    </lineage>
</organism>
<dbReference type="HOGENOM" id="CLU_2050311_0_0_1"/>
<feature type="transmembrane region" description="Helical" evidence="1">
    <location>
        <begin position="68"/>
        <end position="88"/>
    </location>
</feature>
<evidence type="ECO:0000313" key="3">
    <source>
        <dbReference type="Proteomes" id="UP000016923"/>
    </source>
</evidence>
<gene>
    <name evidence="2" type="ORF">F503_05638</name>
</gene>
<keyword evidence="1" id="KW-0812">Transmembrane</keyword>
<keyword evidence="1" id="KW-0472">Membrane</keyword>
<name>S3CUZ2_OPHP1</name>
<evidence type="ECO:0000256" key="1">
    <source>
        <dbReference type="SAM" id="Phobius"/>
    </source>
</evidence>
<evidence type="ECO:0000313" key="2">
    <source>
        <dbReference type="EMBL" id="EPE10543.1"/>
    </source>
</evidence>